<evidence type="ECO:0000256" key="1">
    <source>
        <dbReference type="ARBA" id="ARBA00022741"/>
    </source>
</evidence>
<dbReference type="GO" id="GO:0051301">
    <property type="term" value="P:cell division"/>
    <property type="evidence" value="ECO:0007669"/>
    <property type="project" value="UniProtKB-KW"/>
</dbReference>
<dbReference type="GO" id="GO:0005525">
    <property type="term" value="F:GTP binding"/>
    <property type="evidence" value="ECO:0007669"/>
    <property type="project" value="UniProtKB-KW"/>
</dbReference>
<proteinExistence type="predicted"/>
<evidence type="ECO:0000256" key="3">
    <source>
        <dbReference type="SAM" id="Coils"/>
    </source>
</evidence>
<dbReference type="AlphaFoldDB" id="A0A063Y5J0"/>
<feature type="domain" description="Tubulin/FtsZ 2-layer sandwich" evidence="5">
    <location>
        <begin position="198"/>
        <end position="316"/>
    </location>
</feature>
<name>A0A063Y5J0_9GAMM</name>
<organism evidence="6 7">
    <name type="scientific">Nitrincola lacisaponensis</name>
    <dbReference type="NCBI Taxonomy" id="267850"/>
    <lineage>
        <taxon>Bacteria</taxon>
        <taxon>Pseudomonadati</taxon>
        <taxon>Pseudomonadota</taxon>
        <taxon>Gammaproteobacteria</taxon>
        <taxon>Oceanospirillales</taxon>
        <taxon>Oceanospirillaceae</taxon>
        <taxon>Nitrincola</taxon>
    </lineage>
</organism>
<dbReference type="Pfam" id="PF12327">
    <property type="entry name" value="FtsZ_C"/>
    <property type="match status" value="1"/>
</dbReference>
<keyword evidence="6" id="KW-0131">Cell cycle</keyword>
<dbReference type="OrthoDB" id="9813375at2"/>
<dbReference type="EC" id="3.4.24.-" evidence="6"/>
<reference evidence="6 7" key="1">
    <citation type="journal article" date="2005" name="Int. J. Syst. Evol. Microbiol.">
        <title>Nitrincola lacisaponensis gen. nov., sp. nov., a novel alkaliphilic bacterium isolated from an alkaline, saline lake.</title>
        <authorList>
            <person name="Dimitriu P.A."/>
            <person name="Shukla S.K."/>
            <person name="Conradt J."/>
            <person name="Marquez M.C."/>
            <person name="Ventosa A."/>
            <person name="Maglia A."/>
            <person name="Peyton B.M."/>
            <person name="Pinkart H.C."/>
            <person name="Mormile M.R."/>
        </authorList>
    </citation>
    <scope>NUCLEOTIDE SEQUENCE [LARGE SCALE GENOMIC DNA]</scope>
    <source>
        <strain evidence="6 7">4CA</strain>
    </source>
</reference>
<dbReference type="PANTHER" id="PTHR30314">
    <property type="entry name" value="CELL DIVISION PROTEIN FTSZ-RELATED"/>
    <property type="match status" value="1"/>
</dbReference>
<dbReference type="InterPro" id="IPR003008">
    <property type="entry name" value="Tubulin_FtsZ_GTPase"/>
</dbReference>
<comment type="caution">
    <text evidence="6">The sequence shown here is derived from an EMBL/GenBank/DDBJ whole genome shotgun (WGS) entry which is preliminary data.</text>
</comment>
<dbReference type="GO" id="GO:0003924">
    <property type="term" value="F:GTPase activity"/>
    <property type="evidence" value="ECO:0007669"/>
    <property type="project" value="InterPro"/>
</dbReference>
<dbReference type="PANTHER" id="PTHR30314:SF3">
    <property type="entry name" value="MITOCHONDRIAL DIVISION PROTEIN FSZA"/>
    <property type="match status" value="1"/>
</dbReference>
<dbReference type="InterPro" id="IPR008280">
    <property type="entry name" value="Tub_FtsZ_C"/>
</dbReference>
<dbReference type="SMART" id="SM00864">
    <property type="entry name" value="Tubulin"/>
    <property type="match status" value="1"/>
</dbReference>
<accession>A0A063Y5J0</accession>
<dbReference type="STRING" id="267850.ADINL_1832"/>
<keyword evidence="3" id="KW-0175">Coiled coil</keyword>
<keyword evidence="2" id="KW-0342">GTP-binding</keyword>
<dbReference type="InterPro" id="IPR045061">
    <property type="entry name" value="FtsZ/CetZ"/>
</dbReference>
<keyword evidence="6" id="KW-0378">Hydrolase</keyword>
<keyword evidence="1" id="KW-0547">Nucleotide-binding</keyword>
<evidence type="ECO:0000256" key="2">
    <source>
        <dbReference type="ARBA" id="ARBA00023134"/>
    </source>
</evidence>
<dbReference type="SMART" id="SM00865">
    <property type="entry name" value="Tubulin_C"/>
    <property type="match status" value="1"/>
</dbReference>
<dbReference type="GO" id="GO:0005737">
    <property type="term" value="C:cytoplasm"/>
    <property type="evidence" value="ECO:0007669"/>
    <property type="project" value="TreeGrafter"/>
</dbReference>
<keyword evidence="7" id="KW-1185">Reference proteome</keyword>
<evidence type="ECO:0000259" key="4">
    <source>
        <dbReference type="SMART" id="SM00864"/>
    </source>
</evidence>
<dbReference type="Proteomes" id="UP000027318">
    <property type="component" value="Unassembled WGS sequence"/>
</dbReference>
<dbReference type="GO" id="GO:0032153">
    <property type="term" value="C:cell division site"/>
    <property type="evidence" value="ECO:0007669"/>
    <property type="project" value="TreeGrafter"/>
</dbReference>
<dbReference type="SUPFAM" id="SSF52490">
    <property type="entry name" value="Tubulin nucleotide-binding domain-like"/>
    <property type="match status" value="1"/>
</dbReference>
<sequence>MMLELVEHVEKKISIVLIGIGTVGCKIAYKISEGLSSRDSVSVLYVHNSKPYLNDLTDDIDHHFHISSHVHFFKEKLVNEIVGKDIVFLVSGLGGDTGSQVSPYMAKIVRENSVLCVGLFSFPFKFEGRRKVSVAQKAYKALSTYTDSLICIENDKFLNSESVKHEIVKPEDLFLGSNRYFEAAVKGMVDLLIRPGMINVDFADLKLVISNMGLSIVGFSKVKGDLRAEESMIKLLETPLLKSNQLHRAKGCIVCILAGMDLTLGEFSTVGDKIEEVVGDEAIVVVGTVIDPSLSGGFEVIVVLTGFPDLEFESGVGESEYDVVHLSKTIIFEPHQASAGLSILSYFNEFLHQKYRGTQAKVKIEQSGNVVKLIIESPSGEVESIEKSLNEFGQVVVGGKKANDVLENRIDAERLEMKLEMAALELRNSEKILLMYQAENDGFRSRVESLESQLSDLQSTICSSLSFAQRELSRELEKYQGLPENLINLIQSGIDNGLDDKTKYLIETEVQRYRDDKNTLITLRKLVENTVYGISGNTVFSFIVGILNSLPK</sequence>
<dbReference type="InterPro" id="IPR036525">
    <property type="entry name" value="Tubulin/FtsZ_GTPase_sf"/>
</dbReference>
<dbReference type="PATRIC" id="fig|267850.7.peg.1802"/>
<protein>
    <submittedName>
        <fullName evidence="6">Cell division protein FtsZ</fullName>
        <ecNumber evidence="6">3.4.24.-</ecNumber>
    </submittedName>
</protein>
<gene>
    <name evidence="6" type="ORF">ADINL_1832</name>
</gene>
<evidence type="ECO:0000313" key="7">
    <source>
        <dbReference type="Proteomes" id="UP000027318"/>
    </source>
</evidence>
<feature type="coiled-coil region" evidence="3">
    <location>
        <begin position="412"/>
        <end position="460"/>
    </location>
</feature>
<dbReference type="InterPro" id="IPR024757">
    <property type="entry name" value="FtsZ_C"/>
</dbReference>
<dbReference type="RefSeq" id="WP_051632685.1">
    <property type="nucleotide sequence ID" value="NZ_JMSZ01000024.1"/>
</dbReference>
<dbReference type="Pfam" id="PF00091">
    <property type="entry name" value="Tubulin"/>
    <property type="match status" value="1"/>
</dbReference>
<dbReference type="InterPro" id="IPR018316">
    <property type="entry name" value="Tubulin/FtsZ_2-layer-sand-dom"/>
</dbReference>
<dbReference type="SUPFAM" id="SSF55307">
    <property type="entry name" value="Tubulin C-terminal domain-like"/>
    <property type="match status" value="1"/>
</dbReference>
<keyword evidence="6" id="KW-0132">Cell division</keyword>
<dbReference type="EMBL" id="JMSZ01000024">
    <property type="protein sequence ID" value="KDE39792.1"/>
    <property type="molecule type" value="Genomic_DNA"/>
</dbReference>
<feature type="domain" description="Tubulin/FtsZ GTPase" evidence="4">
    <location>
        <begin position="14"/>
        <end position="196"/>
    </location>
</feature>
<evidence type="ECO:0000259" key="5">
    <source>
        <dbReference type="SMART" id="SM00865"/>
    </source>
</evidence>
<evidence type="ECO:0000313" key="6">
    <source>
        <dbReference type="EMBL" id="KDE39792.1"/>
    </source>
</evidence>
<dbReference type="PRINTS" id="PR00423">
    <property type="entry name" value="CELLDVISFTSZ"/>
</dbReference>
<dbReference type="Gene3D" id="3.40.50.1440">
    <property type="entry name" value="Tubulin/FtsZ, GTPase domain"/>
    <property type="match status" value="1"/>
</dbReference>